<dbReference type="Proteomes" id="UP000077667">
    <property type="component" value="Chromosome"/>
</dbReference>
<keyword evidence="7" id="KW-1185">Reference proteome</keyword>
<feature type="domain" description="Histidine kinase" evidence="5">
    <location>
        <begin position="831"/>
        <end position="1046"/>
    </location>
</feature>
<dbReference type="GO" id="GO:0000155">
    <property type="term" value="F:phosphorelay sensor kinase activity"/>
    <property type="evidence" value="ECO:0007669"/>
    <property type="project" value="InterPro"/>
</dbReference>
<dbReference type="Pfam" id="PF07495">
    <property type="entry name" value="Y_Y_Y"/>
    <property type="match status" value="1"/>
</dbReference>
<keyword evidence="4" id="KW-0472">Membrane</keyword>
<dbReference type="InterPro" id="IPR036097">
    <property type="entry name" value="HisK_dim/P_sf"/>
</dbReference>
<feature type="transmembrane region" description="Helical" evidence="4">
    <location>
        <begin position="778"/>
        <end position="798"/>
    </location>
</feature>
<comment type="catalytic activity">
    <reaction evidence="1">
        <text>ATP + protein L-histidine = ADP + protein N-phospho-L-histidine.</text>
        <dbReference type="EC" id="2.7.13.3"/>
    </reaction>
</comment>
<dbReference type="InterPro" id="IPR003661">
    <property type="entry name" value="HisK_dim/P_dom"/>
</dbReference>
<dbReference type="InterPro" id="IPR036890">
    <property type="entry name" value="HATPase_C_sf"/>
</dbReference>
<dbReference type="SUPFAM" id="SSF55874">
    <property type="entry name" value="ATPase domain of HSP90 chaperone/DNA topoisomerase II/histidine kinase"/>
    <property type="match status" value="1"/>
</dbReference>
<dbReference type="SUPFAM" id="SSF47384">
    <property type="entry name" value="Homodimeric domain of signal transducing histidine kinase"/>
    <property type="match status" value="1"/>
</dbReference>
<dbReference type="EMBL" id="CP015772">
    <property type="protein sequence ID" value="ANH80729.1"/>
    <property type="molecule type" value="Genomic_DNA"/>
</dbReference>
<dbReference type="SUPFAM" id="SSF63829">
    <property type="entry name" value="Calcium-dependent phosphotriesterase"/>
    <property type="match status" value="2"/>
</dbReference>
<dbReference type="InterPro" id="IPR004358">
    <property type="entry name" value="Sig_transdc_His_kin-like_C"/>
</dbReference>
<dbReference type="InterPro" id="IPR003594">
    <property type="entry name" value="HATPase_dom"/>
</dbReference>
<dbReference type="InterPro" id="IPR011110">
    <property type="entry name" value="Reg_prop"/>
</dbReference>
<dbReference type="Gene3D" id="3.30.565.10">
    <property type="entry name" value="Histidine kinase-like ATPase, C-terminal domain"/>
    <property type="match status" value="1"/>
</dbReference>
<sequence>MKLYLTLIVAYLFAFLSPGYCQEYYFRHFQAESGLSNNTTSCVLQDSKGFIWIGTKDGLDRFDGYNFKIFRNKQDDSTSLGNNSVWKLYEAKNGIIWVGTERGFYQFDPATEKFSFLKNTPKTQVRSITEDADGNVWLIVGFQLYRLDGNTHEVTYMDQEGLQYCSTLTLSVNGQLWVGNMNGEIGNYDKKKQQFTFHSVFAHSKPAVSNWIEKIYDTGEGYFLIGTSNQGIKKFYINDRTYEDLLTYNKDRTEIFARDFVKARNNEFWVATESGIYIYNDQKRQFINLKKDAHNPYAISDNAIYSFCRDKEGGIWVGTYFGGVNYYSNENPSFEKYFPGKGSSSLQGNAVREITADRYHHLWVGTEDAGLNKFDPRTGLFKNFRPDGTISSIANTNIHGLLSNGDHLWIGTFEHGLDIMDLTTEKVIRHFNAGPGPHDLKSNFIHSIYKSRSGRIWLGTSNGIYFYNPKGNNFTAPAFFPQNSFYSSILECSEGTLWAGTFQDGLHYYNASKNIYGRLQLLHKGKDRLSRNRVTFLREAKDKTLWVATEEGLFNINLGNKHLITYTTDNGLPSNLIYTITEDSLNRWWISTSKGLALLNPRTKSIRTFTKSSGLLSDQLNYSSAFQDEQGRLYFGSVKGLISFNPYQLQPDTYRPPVYITNFSVYNKPLAISGKDGPLKKSLLLTDQITLPYNQSTFNIDFAALNFTSPDNVEYAYMLEGLDKSWNYIKTNRSVYFTRLPHGTYTFRVRSTNSSGIWQNNERTLKIIITPPFWKTSLAYVLYSALLAGILFLTIRSYRQYLTNKQKRRMQVFAIEKEKELIEAKIDFFTKVAHEIKTPLTLIKAPLEKITKQIAPTPQTEKYLGIMNRNTERLLELTNQLLDFRKTESEQFSLHLKEMDIPGLLTAIWNTFQPTAEMKNIVFELSVPGTSFQSLIDEDAFTKIISNLLDNAIKYCKTRVTTVLIPPSEEHKNFTIHVINDGEPIPEEERSRIFELFYRSRFTESIPGAGIGLALTKSLLDLHEGTIRLDTTKNLIIFEVEIPARLA</sequence>
<evidence type="ECO:0000313" key="6">
    <source>
        <dbReference type="EMBL" id="ANH80729.1"/>
    </source>
</evidence>
<keyword evidence="4" id="KW-1133">Transmembrane helix</keyword>
<dbReference type="SMART" id="SM00387">
    <property type="entry name" value="HATPase_c"/>
    <property type="match status" value="1"/>
</dbReference>
<keyword evidence="6" id="KW-0808">Transferase</keyword>
<dbReference type="CDD" id="cd00082">
    <property type="entry name" value="HisKA"/>
    <property type="match status" value="1"/>
</dbReference>
<dbReference type="KEGG" id="nia:A8C56_06830"/>
<dbReference type="Pfam" id="PF07494">
    <property type="entry name" value="Reg_prop"/>
    <property type="match status" value="5"/>
</dbReference>
<keyword evidence="4" id="KW-0812">Transmembrane</keyword>
<dbReference type="Pfam" id="PF00512">
    <property type="entry name" value="HisKA"/>
    <property type="match status" value="1"/>
</dbReference>
<dbReference type="InterPro" id="IPR015943">
    <property type="entry name" value="WD40/YVTN_repeat-like_dom_sf"/>
</dbReference>
<organism evidence="6 7">
    <name type="scientific">Niabella ginsenosidivorans</name>
    <dbReference type="NCBI Taxonomy" id="1176587"/>
    <lineage>
        <taxon>Bacteria</taxon>
        <taxon>Pseudomonadati</taxon>
        <taxon>Bacteroidota</taxon>
        <taxon>Chitinophagia</taxon>
        <taxon>Chitinophagales</taxon>
        <taxon>Chitinophagaceae</taxon>
        <taxon>Niabella</taxon>
    </lineage>
</organism>
<dbReference type="Gene3D" id="2.60.40.10">
    <property type="entry name" value="Immunoglobulins"/>
    <property type="match status" value="1"/>
</dbReference>
<dbReference type="PANTHER" id="PTHR43547:SF2">
    <property type="entry name" value="HYBRID SIGNAL TRANSDUCTION HISTIDINE KINASE C"/>
    <property type="match status" value="1"/>
</dbReference>
<dbReference type="PROSITE" id="PS50109">
    <property type="entry name" value="HIS_KIN"/>
    <property type="match status" value="1"/>
</dbReference>
<evidence type="ECO:0000313" key="7">
    <source>
        <dbReference type="Proteomes" id="UP000077667"/>
    </source>
</evidence>
<dbReference type="CDD" id="cd00075">
    <property type="entry name" value="HATPase"/>
    <property type="match status" value="1"/>
</dbReference>
<name>A0A1A9I0Y1_9BACT</name>
<dbReference type="SMART" id="SM00388">
    <property type="entry name" value="HisKA"/>
    <property type="match status" value="1"/>
</dbReference>
<dbReference type="FunFam" id="2.60.40.10:FF:000791">
    <property type="entry name" value="Two-component system sensor histidine kinase/response regulator"/>
    <property type="match status" value="1"/>
</dbReference>
<reference evidence="6 7" key="1">
    <citation type="submission" date="2016-05" db="EMBL/GenBank/DDBJ databases">
        <title>Niabella ginsenosidivorans BS26 whole genome sequencing.</title>
        <authorList>
            <person name="Im W.T."/>
            <person name="Siddiqi M.Z."/>
        </authorList>
    </citation>
    <scope>NUCLEOTIDE SEQUENCE [LARGE SCALE GENOMIC DNA]</scope>
    <source>
        <strain evidence="6 7">BS26</strain>
    </source>
</reference>
<proteinExistence type="predicted"/>
<evidence type="ECO:0000256" key="1">
    <source>
        <dbReference type="ARBA" id="ARBA00000085"/>
    </source>
</evidence>
<dbReference type="PANTHER" id="PTHR43547">
    <property type="entry name" value="TWO-COMPONENT HISTIDINE KINASE"/>
    <property type="match status" value="1"/>
</dbReference>
<dbReference type="AlphaFoldDB" id="A0A1A9I0Y1"/>
<dbReference type="InterPro" id="IPR005467">
    <property type="entry name" value="His_kinase_dom"/>
</dbReference>
<dbReference type="InterPro" id="IPR011123">
    <property type="entry name" value="Y_Y_Y"/>
</dbReference>
<evidence type="ECO:0000256" key="2">
    <source>
        <dbReference type="ARBA" id="ARBA00012438"/>
    </source>
</evidence>
<dbReference type="Gene3D" id="1.10.287.130">
    <property type="match status" value="1"/>
</dbReference>
<gene>
    <name evidence="6" type="ORF">A8C56_06830</name>
</gene>
<evidence type="ECO:0000259" key="5">
    <source>
        <dbReference type="PROSITE" id="PS50109"/>
    </source>
</evidence>
<dbReference type="Gene3D" id="2.130.10.10">
    <property type="entry name" value="YVTN repeat-like/Quinoprotein amine dehydrogenase"/>
    <property type="match status" value="2"/>
</dbReference>
<evidence type="ECO:0000256" key="3">
    <source>
        <dbReference type="ARBA" id="ARBA00022553"/>
    </source>
</evidence>
<dbReference type="PRINTS" id="PR00344">
    <property type="entry name" value="BCTRLSENSOR"/>
</dbReference>
<dbReference type="EC" id="2.7.13.3" evidence="2"/>
<keyword evidence="6" id="KW-0418">Kinase</keyword>
<dbReference type="FunFam" id="1.10.287.130:FF:000045">
    <property type="entry name" value="Two-component system sensor histidine kinase/response regulator"/>
    <property type="match status" value="1"/>
</dbReference>
<accession>A0A1A9I0Y1</accession>
<dbReference type="Pfam" id="PF02518">
    <property type="entry name" value="HATPase_c"/>
    <property type="match status" value="1"/>
</dbReference>
<protein>
    <recommendedName>
        <fullName evidence="2">histidine kinase</fullName>
        <ecNumber evidence="2">2.7.13.3</ecNumber>
    </recommendedName>
</protein>
<dbReference type="OrthoDB" id="9809670at2"/>
<evidence type="ECO:0000256" key="4">
    <source>
        <dbReference type="SAM" id="Phobius"/>
    </source>
</evidence>
<dbReference type="RefSeq" id="WP_067753718.1">
    <property type="nucleotide sequence ID" value="NZ_CP015772.1"/>
</dbReference>
<dbReference type="STRING" id="1176587.A8C56_06830"/>
<keyword evidence="3" id="KW-0597">Phosphoprotein</keyword>
<dbReference type="InterPro" id="IPR013783">
    <property type="entry name" value="Ig-like_fold"/>
</dbReference>